<reference evidence="2 3" key="1">
    <citation type="journal article" date="2012" name="BMC Genomics">
        <title>Comparative genomic analysis and phylogenetic position of Theileria equi.</title>
        <authorList>
            <person name="Kappmeyer L.S."/>
            <person name="Thiagarajan M."/>
            <person name="Herndon D.R."/>
            <person name="Ramsay J.D."/>
            <person name="Caler E."/>
            <person name="Djikeng A."/>
            <person name="Gillespie J.J."/>
            <person name="Lau A.O."/>
            <person name="Roalson E.H."/>
            <person name="Silva J.C."/>
            <person name="Silva M.G."/>
            <person name="Suarez C.E."/>
            <person name="Ueti M.W."/>
            <person name="Nene V.M."/>
            <person name="Mealey R.H."/>
            <person name="Knowles D.P."/>
            <person name="Brayton K.A."/>
        </authorList>
    </citation>
    <scope>NUCLEOTIDE SEQUENCE [LARGE SCALE GENOMIC DNA]</scope>
    <source>
        <strain evidence="2 3">WA</strain>
    </source>
</reference>
<proteinExistence type="predicted"/>
<protein>
    <submittedName>
        <fullName evidence="2">Uncharacterized protein</fullName>
    </submittedName>
</protein>
<dbReference type="GeneID" id="15804595"/>
<dbReference type="VEuPathDB" id="PiroplasmaDB:BEWA_001540"/>
<gene>
    <name evidence="2" type="ORF">BEWA_001540</name>
</gene>
<keyword evidence="3" id="KW-1185">Reference proteome</keyword>
<dbReference type="AlphaFoldDB" id="L0AYS5"/>
<evidence type="ECO:0000313" key="3">
    <source>
        <dbReference type="Proteomes" id="UP000031512"/>
    </source>
</evidence>
<dbReference type="EMBL" id="CP001670">
    <property type="protein sequence ID" value="AFZ80747.1"/>
    <property type="molecule type" value="Genomic_DNA"/>
</dbReference>
<sequence length="374" mass="41068">MIPLLGVIIDIQRNIPPEQGSITYYGGPLDENKVKLTKAEFPLNSGLWKFTHTSADETSGGLFNVKEVKYGHGGSDINDVRPQEPIKSLSVWYHSGDKHHNQPLLVEIWEKEGNYKYHETKGNGSWNPHSNGSQDNQRLEGKALEQKLDNLNCKHYKLVNIDLTRNRYRTGNKYCCDKHDTGKKRVSVREEKVANTIPYFKHHIGGESELSGIKYNEDGQSSGRRNITLSGHEFPIKGPLSVYAFYCTDNDPVLIYVKEGSPVVNKWFKKGNTGGYTWTETLEGLRNTMPDKIKTCGDGNFDQLVKELKDFGCGYSTCPQQQPPPPPPPPPPLPGGGGPVGKDGEGSGDPDASGVEGPTGPAPGPGSVEGEPQA</sequence>
<evidence type="ECO:0000256" key="1">
    <source>
        <dbReference type="SAM" id="MobiDB-lite"/>
    </source>
</evidence>
<organism evidence="2 3">
    <name type="scientific">Theileria equi strain WA</name>
    <dbReference type="NCBI Taxonomy" id="1537102"/>
    <lineage>
        <taxon>Eukaryota</taxon>
        <taxon>Sar</taxon>
        <taxon>Alveolata</taxon>
        <taxon>Apicomplexa</taxon>
        <taxon>Aconoidasida</taxon>
        <taxon>Piroplasmida</taxon>
        <taxon>Theileriidae</taxon>
        <taxon>Theileria</taxon>
    </lineage>
</organism>
<evidence type="ECO:0000313" key="2">
    <source>
        <dbReference type="EMBL" id="AFZ80747.1"/>
    </source>
</evidence>
<accession>L0AYS5</accession>
<dbReference type="Proteomes" id="UP000031512">
    <property type="component" value="Chromosome 3"/>
</dbReference>
<dbReference type="RefSeq" id="XP_004830413.1">
    <property type="nucleotide sequence ID" value="XM_004830356.1"/>
</dbReference>
<feature type="region of interest" description="Disordered" evidence="1">
    <location>
        <begin position="315"/>
        <end position="374"/>
    </location>
</feature>
<name>L0AYS5_THEEQ</name>
<dbReference type="KEGG" id="beq:BEWA_001540"/>
<feature type="compositionally biased region" description="Pro residues" evidence="1">
    <location>
        <begin position="321"/>
        <end position="334"/>
    </location>
</feature>